<organism evidence="1 2">
    <name type="scientific">Deinococcus soli</name>
    <name type="common">ex Cha et al. 2016</name>
    <dbReference type="NCBI Taxonomy" id="1309411"/>
    <lineage>
        <taxon>Bacteria</taxon>
        <taxon>Thermotogati</taxon>
        <taxon>Deinococcota</taxon>
        <taxon>Deinococci</taxon>
        <taxon>Deinococcales</taxon>
        <taxon>Deinococcaceae</taxon>
        <taxon>Deinococcus</taxon>
    </lineage>
</organism>
<name>A0ACC6KGA0_9DEIO</name>
<gene>
    <name evidence="1" type="ORF">J2Y01_001931</name>
</gene>
<keyword evidence="2" id="KW-1185">Reference proteome</keyword>
<protein>
    <submittedName>
        <fullName evidence="1">Chromosome partitioning protein</fullName>
    </submittedName>
</protein>
<evidence type="ECO:0000313" key="1">
    <source>
        <dbReference type="EMBL" id="MDR6751464.1"/>
    </source>
</evidence>
<proteinExistence type="predicted"/>
<comment type="caution">
    <text evidence="1">The sequence shown here is derived from an EMBL/GenBank/DDBJ whole genome shotgun (WGS) entry which is preliminary data.</text>
</comment>
<dbReference type="Proteomes" id="UP001252370">
    <property type="component" value="Unassembled WGS sequence"/>
</dbReference>
<accession>A0ACC6KGA0</accession>
<reference evidence="1" key="1">
    <citation type="submission" date="2023-07" db="EMBL/GenBank/DDBJ databases">
        <title>Sorghum-associated microbial communities from plants grown in Nebraska, USA.</title>
        <authorList>
            <person name="Schachtman D."/>
        </authorList>
    </citation>
    <scope>NUCLEOTIDE SEQUENCE</scope>
    <source>
        <strain evidence="1">BE73</strain>
    </source>
</reference>
<evidence type="ECO:0000313" key="2">
    <source>
        <dbReference type="Proteomes" id="UP001252370"/>
    </source>
</evidence>
<dbReference type="EMBL" id="JAVDTP010000004">
    <property type="protein sequence ID" value="MDR6751464.1"/>
    <property type="molecule type" value="Genomic_DNA"/>
</dbReference>
<sequence length="324" mass="35896">MTEIRKNLRSVLRRIDRDHAQVIILNNGAPVAALIPIAHFNRNSTAPRRIQPRPVTPHPGGLEMTKVITFFSNAGGVGKTSATRDFGYELAQQGYRVLLIDLDSQANLTDWLGATIAEDIDVEEERHHTMFSAIVNGDPLPEPVTRHGMDIIPSGISVTEIEGHLSNKRLGGENLLRQALLPVRQERRYDFILIDSPPTLGKIVNLCLMASDEIVVPVSSRNKGYRAVAMVHSKIDEFREENPNLNIATHLVTQLNNTSHSKVTEEVVRDTLTNVSGPLRHRPAVYDNCQLEMKPVGAYEPNGEARKEVIAAVKQMLSYIGVAS</sequence>